<feature type="region of interest" description="Disordered" evidence="1">
    <location>
        <begin position="131"/>
        <end position="162"/>
    </location>
</feature>
<feature type="compositionally biased region" description="Basic and acidic residues" evidence="1">
    <location>
        <begin position="54"/>
        <end position="66"/>
    </location>
</feature>
<comment type="caution">
    <text evidence="2">The sequence shown here is derived from an EMBL/GenBank/DDBJ whole genome shotgun (WGS) entry which is preliminary data.</text>
</comment>
<dbReference type="Proteomes" id="UP001153269">
    <property type="component" value="Unassembled WGS sequence"/>
</dbReference>
<feature type="compositionally biased region" description="Basic and acidic residues" evidence="1">
    <location>
        <begin position="142"/>
        <end position="162"/>
    </location>
</feature>
<evidence type="ECO:0000313" key="2">
    <source>
        <dbReference type="EMBL" id="CAB1418532.1"/>
    </source>
</evidence>
<dbReference type="EMBL" id="CADEAL010000331">
    <property type="protein sequence ID" value="CAB1418532.1"/>
    <property type="molecule type" value="Genomic_DNA"/>
</dbReference>
<sequence length="162" mass="18655">MESGYSVGEGGYESNHDAPPPAPVSERLPPTGSPVKKRTYPQNPNPNPNPSRMMLHEEKKKKNNLQEELEKLKAYYHEVCHSLATNQEKFNSELWEEKKNVLLKNLEKFGVTSDEVFQRYKPYDSRTELTEEEFLSNVLPDPKPKETGLPEKTEKPKIASLW</sequence>
<protein>
    <submittedName>
        <fullName evidence="2">Uncharacterized protein</fullName>
    </submittedName>
</protein>
<dbReference type="AlphaFoldDB" id="A0A9N7YA54"/>
<gene>
    <name evidence="2" type="ORF">PLEPLA_LOCUS6358</name>
</gene>
<evidence type="ECO:0000313" key="3">
    <source>
        <dbReference type="Proteomes" id="UP001153269"/>
    </source>
</evidence>
<organism evidence="2 3">
    <name type="scientific">Pleuronectes platessa</name>
    <name type="common">European plaice</name>
    <dbReference type="NCBI Taxonomy" id="8262"/>
    <lineage>
        <taxon>Eukaryota</taxon>
        <taxon>Metazoa</taxon>
        <taxon>Chordata</taxon>
        <taxon>Craniata</taxon>
        <taxon>Vertebrata</taxon>
        <taxon>Euteleostomi</taxon>
        <taxon>Actinopterygii</taxon>
        <taxon>Neopterygii</taxon>
        <taxon>Teleostei</taxon>
        <taxon>Neoteleostei</taxon>
        <taxon>Acanthomorphata</taxon>
        <taxon>Carangaria</taxon>
        <taxon>Pleuronectiformes</taxon>
        <taxon>Pleuronectoidei</taxon>
        <taxon>Pleuronectidae</taxon>
        <taxon>Pleuronectes</taxon>
    </lineage>
</organism>
<proteinExistence type="predicted"/>
<name>A0A9N7YA54_PLEPL</name>
<keyword evidence="3" id="KW-1185">Reference proteome</keyword>
<accession>A0A9N7YA54</accession>
<evidence type="ECO:0000256" key="1">
    <source>
        <dbReference type="SAM" id="MobiDB-lite"/>
    </source>
</evidence>
<feature type="region of interest" description="Disordered" evidence="1">
    <location>
        <begin position="1"/>
        <end position="66"/>
    </location>
</feature>
<reference evidence="2" key="1">
    <citation type="submission" date="2020-03" db="EMBL/GenBank/DDBJ databases">
        <authorList>
            <person name="Weist P."/>
        </authorList>
    </citation>
    <scope>NUCLEOTIDE SEQUENCE</scope>
</reference>